<dbReference type="GO" id="GO:0003677">
    <property type="term" value="F:DNA binding"/>
    <property type="evidence" value="ECO:0007669"/>
    <property type="project" value="InterPro"/>
</dbReference>
<evidence type="ECO:0000259" key="3">
    <source>
        <dbReference type="Pfam" id="PF09339"/>
    </source>
</evidence>
<dbReference type="SUPFAM" id="SSF55874">
    <property type="entry name" value="ATPase domain of HSP90 chaperone/DNA topoisomerase II/histidine kinase"/>
    <property type="match status" value="1"/>
</dbReference>
<dbReference type="InterPro" id="IPR005471">
    <property type="entry name" value="Tscrpt_reg_IclR_N"/>
</dbReference>
<dbReference type="STRING" id="679926.Mpet_0012"/>
<feature type="domain" description="Histidine kinase/HSP90-like ATPase" evidence="1">
    <location>
        <begin position="301"/>
        <end position="385"/>
    </location>
</feature>
<evidence type="ECO:0000313" key="5">
    <source>
        <dbReference type="Proteomes" id="UP000006565"/>
    </source>
</evidence>
<dbReference type="Gene3D" id="3.30.450.20">
    <property type="entry name" value="PAS domain"/>
    <property type="match status" value="1"/>
</dbReference>
<dbReference type="InterPro" id="IPR036890">
    <property type="entry name" value="HATPase_C_sf"/>
</dbReference>
<dbReference type="Gene3D" id="3.30.565.10">
    <property type="entry name" value="Histidine kinase-like ATPase, C-terminal domain"/>
    <property type="match status" value="1"/>
</dbReference>
<keyword evidence="4" id="KW-0808">Transferase</keyword>
<dbReference type="Pfam" id="PF07568">
    <property type="entry name" value="HisKA_2"/>
    <property type="match status" value="1"/>
</dbReference>
<dbReference type="InterPro" id="IPR011495">
    <property type="entry name" value="Sig_transdc_His_kin_sub2_dim/P"/>
</dbReference>
<dbReference type="AlphaFoldDB" id="E1RCW2"/>
<dbReference type="RefSeq" id="WP_013327972.1">
    <property type="nucleotide sequence ID" value="NC_014507.1"/>
</dbReference>
<dbReference type="Pfam" id="PF02518">
    <property type="entry name" value="HATPase_c"/>
    <property type="match status" value="1"/>
</dbReference>
<feature type="domain" description="HTH iclR-type" evidence="3">
    <location>
        <begin position="14"/>
        <end position="55"/>
    </location>
</feature>
<dbReference type="SUPFAM" id="SSF46785">
    <property type="entry name" value="Winged helix' DNA-binding domain"/>
    <property type="match status" value="1"/>
</dbReference>
<reference evidence="4 5" key="1">
    <citation type="journal article" date="2010" name="Stand. Genomic Sci.">
        <title>Complete genome sequence of Methanoplanus petrolearius type strain (SEBR 4847).</title>
        <authorList>
            <person name="Brambilla E."/>
            <person name="Djao O.D."/>
            <person name="Daligault H."/>
            <person name="Lapidus A."/>
            <person name="Lucas S."/>
            <person name="Hammon N."/>
            <person name="Nolan M."/>
            <person name="Tice H."/>
            <person name="Cheng J.F."/>
            <person name="Han C."/>
            <person name="Tapia R."/>
            <person name="Goodwin L."/>
            <person name="Pitluck S."/>
            <person name="Liolios K."/>
            <person name="Ivanova N."/>
            <person name="Mavromatis K."/>
            <person name="Mikhailova N."/>
            <person name="Pati A."/>
            <person name="Chen A."/>
            <person name="Palaniappan K."/>
            <person name="Land M."/>
            <person name="Hauser L."/>
            <person name="Chang Y.J."/>
            <person name="Jeffries C.D."/>
            <person name="Rohde M."/>
            <person name="Spring S."/>
            <person name="Sikorski J."/>
            <person name="Goker M."/>
            <person name="Woyke T."/>
            <person name="Bristow J."/>
            <person name="Eisen J.A."/>
            <person name="Markowitz V."/>
            <person name="Hugenholtz P."/>
            <person name="Kyrpides N.C."/>
            <person name="Klenk H.P."/>
        </authorList>
    </citation>
    <scope>NUCLEOTIDE SEQUENCE [LARGE SCALE GENOMIC DNA]</scope>
    <source>
        <strain evidence="5">DSM 11571 / OCM 486 / SEBR 4847</strain>
    </source>
</reference>
<dbReference type="SUPFAM" id="SSF55785">
    <property type="entry name" value="PYP-like sensor domain (PAS domain)"/>
    <property type="match status" value="1"/>
</dbReference>
<dbReference type="OrthoDB" id="8127at2157"/>
<dbReference type="eggNOG" id="arCOG02335">
    <property type="taxonomic scope" value="Archaea"/>
</dbReference>
<dbReference type="GO" id="GO:0016301">
    <property type="term" value="F:kinase activity"/>
    <property type="evidence" value="ECO:0007669"/>
    <property type="project" value="UniProtKB-KW"/>
</dbReference>
<dbReference type="eggNOG" id="arCOG03931">
    <property type="taxonomic scope" value="Archaea"/>
</dbReference>
<evidence type="ECO:0000259" key="2">
    <source>
        <dbReference type="Pfam" id="PF07568"/>
    </source>
</evidence>
<gene>
    <name evidence="4" type="ordered locus">Mpet_0012</name>
</gene>
<feature type="domain" description="Signal transduction histidine kinase subgroup 2 dimerisation and phosphoacceptor" evidence="2">
    <location>
        <begin position="197"/>
        <end position="270"/>
    </location>
</feature>
<accession>E1RCW2</accession>
<dbReference type="CDD" id="cd00090">
    <property type="entry name" value="HTH_ARSR"/>
    <property type="match status" value="1"/>
</dbReference>
<dbReference type="InterPro" id="IPR035965">
    <property type="entry name" value="PAS-like_dom_sf"/>
</dbReference>
<dbReference type="HOGENOM" id="CLU_000445_114_57_2"/>
<dbReference type="InterPro" id="IPR036390">
    <property type="entry name" value="WH_DNA-bd_sf"/>
</dbReference>
<dbReference type="InterPro" id="IPR011991">
    <property type="entry name" value="ArsR-like_HTH"/>
</dbReference>
<dbReference type="KEGG" id="mpi:Mpet_0012"/>
<dbReference type="GO" id="GO:0006355">
    <property type="term" value="P:regulation of DNA-templated transcription"/>
    <property type="evidence" value="ECO:0007669"/>
    <property type="project" value="InterPro"/>
</dbReference>
<dbReference type="Gene3D" id="1.10.10.10">
    <property type="entry name" value="Winged helix-like DNA-binding domain superfamily/Winged helix DNA-binding domain"/>
    <property type="match status" value="1"/>
</dbReference>
<proteinExistence type="predicted"/>
<name>E1RCW2_METP4</name>
<keyword evidence="4" id="KW-0418">Kinase</keyword>
<protein>
    <submittedName>
        <fullName evidence="4">Signal transduction histidine kinase</fullName>
    </submittedName>
</protein>
<evidence type="ECO:0000259" key="1">
    <source>
        <dbReference type="Pfam" id="PF02518"/>
    </source>
</evidence>
<dbReference type="PANTHER" id="PTHR43065">
    <property type="entry name" value="SENSOR HISTIDINE KINASE"/>
    <property type="match status" value="1"/>
</dbReference>
<dbReference type="EMBL" id="CP002117">
    <property type="protein sequence ID" value="ADN34793.1"/>
    <property type="molecule type" value="Genomic_DNA"/>
</dbReference>
<dbReference type="Proteomes" id="UP000006565">
    <property type="component" value="Chromosome"/>
</dbReference>
<dbReference type="PANTHER" id="PTHR43065:SF23">
    <property type="entry name" value="SENSOR HISTIDINE KINASE PDTAS"/>
    <property type="match status" value="1"/>
</dbReference>
<dbReference type="InterPro" id="IPR003594">
    <property type="entry name" value="HATPase_dom"/>
</dbReference>
<keyword evidence="5" id="KW-1185">Reference proteome</keyword>
<dbReference type="GeneID" id="9742450"/>
<organism evidence="4 5">
    <name type="scientific">Methanolacinia petrolearia (strain DSM 11571 / OCM 486 / SEBR 4847)</name>
    <name type="common">Methanoplanus petrolearius</name>
    <dbReference type="NCBI Taxonomy" id="679926"/>
    <lineage>
        <taxon>Archaea</taxon>
        <taxon>Methanobacteriati</taxon>
        <taxon>Methanobacteriota</taxon>
        <taxon>Stenosarchaea group</taxon>
        <taxon>Methanomicrobia</taxon>
        <taxon>Methanomicrobiales</taxon>
        <taxon>Methanomicrobiaceae</taxon>
        <taxon>Methanolacinia</taxon>
    </lineage>
</organism>
<sequence>MDVQIEESKRELSRVLELLKDEPRGLSITDISRALKLNRNSVSKYLNMLLISGHVELRSIGVAKVYFLSKRVPISAMLDYSSDAIVVLNRNMEIVVANESFLSLTGSEFRDIIKMKIAGSGIPVVTDPGVYKEIVNSFKSDSSSSEMEWGDGSGEYFYRIKFIPTVFDEGSPGLTVIIEDISQIKKTLLVKERMLEEVHMRVRSNLAVVNSLLNIQSGKLRNPEAVGVLASTQRRIQALALVHENLGLSESGYILKVEDYIRELSADLVEGLGIGKGNIVVKTDAIDVDLYLDEAVYCGFIINELLMNSYMHAFPEGAAGEISVSLGEDDGIYRFSYADNGRGFPPGMNLESPESTGIMIIRRLVEDQLGGIIEIHPGHGVVFEIAFGK</sequence>
<dbReference type="InterPro" id="IPR036388">
    <property type="entry name" value="WH-like_DNA-bd_sf"/>
</dbReference>
<dbReference type="Pfam" id="PF09339">
    <property type="entry name" value="HTH_IclR"/>
    <property type="match status" value="1"/>
</dbReference>
<evidence type="ECO:0000313" key="4">
    <source>
        <dbReference type="EMBL" id="ADN34793.1"/>
    </source>
</evidence>